<dbReference type="GO" id="GO:0005829">
    <property type="term" value="C:cytosol"/>
    <property type="evidence" value="ECO:0007669"/>
    <property type="project" value="TreeGrafter"/>
</dbReference>
<dbReference type="KEGG" id="mala:NCTC10135_00771"/>
<feature type="non-terminal residue" evidence="2">
    <location>
        <position position="124"/>
    </location>
</feature>
<dbReference type="GO" id="GO:0004803">
    <property type="term" value="F:transposase activity"/>
    <property type="evidence" value="ECO:0007669"/>
    <property type="project" value="TreeGrafter"/>
</dbReference>
<dbReference type="InterPro" id="IPR051917">
    <property type="entry name" value="Transposase-Integrase"/>
</dbReference>
<dbReference type="PANTHER" id="PTHR10948">
    <property type="entry name" value="TRANSPOSASE"/>
    <property type="match status" value="1"/>
</dbReference>
<proteinExistence type="predicted"/>
<sequence length="124" mass="15202">MNYTKYKHLSYDERVIIETLFEQGGTISHIARVLNRSKSTISREIKRNTNYNGIYSHKYSQYKYIARRNHKHFFKFTINNVYDEFTKIFKRKYDKRYYGIKATHHYIISNKNIKCPSLRTVFNW</sequence>
<evidence type="ECO:0000259" key="1">
    <source>
        <dbReference type="Pfam" id="PF13936"/>
    </source>
</evidence>
<dbReference type="InterPro" id="IPR025246">
    <property type="entry name" value="IS30-like_HTH"/>
</dbReference>
<dbReference type="PANTHER" id="PTHR10948:SF23">
    <property type="entry name" value="TRANSPOSASE INSI FOR INSERTION SEQUENCE ELEMENT IS30A-RELATED"/>
    <property type="match status" value="1"/>
</dbReference>
<gene>
    <name evidence="2" type="ORF">NCTC10135_00771</name>
</gene>
<evidence type="ECO:0000313" key="3">
    <source>
        <dbReference type="Proteomes" id="UP000259864"/>
    </source>
</evidence>
<dbReference type="Gene3D" id="1.10.10.60">
    <property type="entry name" value="Homeodomain-like"/>
    <property type="match status" value="1"/>
</dbReference>
<dbReference type="EMBL" id="LS991949">
    <property type="protein sequence ID" value="SYV90251.1"/>
    <property type="molecule type" value="Genomic_DNA"/>
</dbReference>
<dbReference type="SUPFAM" id="SSF46689">
    <property type="entry name" value="Homeodomain-like"/>
    <property type="match status" value="1"/>
</dbReference>
<dbReference type="Pfam" id="PF13936">
    <property type="entry name" value="HTH_38"/>
    <property type="match status" value="1"/>
</dbReference>
<name>A0A3B0PJH7_9BACT</name>
<organism evidence="2 3">
    <name type="scientific">Metamycoplasma alkalescens</name>
    <dbReference type="NCBI Taxonomy" id="45363"/>
    <lineage>
        <taxon>Bacteria</taxon>
        <taxon>Bacillati</taxon>
        <taxon>Mycoplasmatota</taxon>
        <taxon>Mycoplasmoidales</taxon>
        <taxon>Metamycoplasmataceae</taxon>
        <taxon>Metamycoplasma</taxon>
    </lineage>
</organism>
<evidence type="ECO:0000313" key="2">
    <source>
        <dbReference type="EMBL" id="SYV90251.1"/>
    </source>
</evidence>
<dbReference type="InterPro" id="IPR009057">
    <property type="entry name" value="Homeodomain-like_sf"/>
</dbReference>
<dbReference type="Proteomes" id="UP000259864">
    <property type="component" value="Chromosome 1"/>
</dbReference>
<accession>A0A3B0PJH7</accession>
<reference evidence="3" key="1">
    <citation type="submission" date="2018-06" db="EMBL/GenBank/DDBJ databases">
        <authorList>
            <consortium name="Pathogen Informatics"/>
        </authorList>
    </citation>
    <scope>NUCLEOTIDE SEQUENCE [LARGE SCALE GENOMIC DNA]</scope>
    <source>
        <strain evidence="3">NCTC10135</strain>
    </source>
</reference>
<feature type="domain" description="Transposase IS30-like HTH" evidence="1">
    <location>
        <begin position="5"/>
        <end position="48"/>
    </location>
</feature>
<protein>
    <submittedName>
        <fullName evidence="2">Transposase and inactivated derivatives, IS30 family</fullName>
    </submittedName>
</protein>
<dbReference type="AlphaFoldDB" id="A0A3B0PJH7"/>
<dbReference type="GO" id="GO:0032196">
    <property type="term" value="P:transposition"/>
    <property type="evidence" value="ECO:0007669"/>
    <property type="project" value="TreeGrafter"/>
</dbReference>